<evidence type="ECO:0000256" key="14">
    <source>
        <dbReference type="ARBA" id="ARBA00053847"/>
    </source>
</evidence>
<evidence type="ECO:0000256" key="12">
    <source>
        <dbReference type="ARBA" id="ARBA00023136"/>
    </source>
</evidence>
<reference evidence="21 22" key="1">
    <citation type="journal article" date="2023" name="BMC Biotechnol.">
        <title>Vitis rotundifolia cv Carlos genome sequencing.</title>
        <authorList>
            <person name="Huff M."/>
            <person name="Hulse-Kemp A."/>
            <person name="Scheffler B."/>
            <person name="Youngblood R."/>
            <person name="Simpson S."/>
            <person name="Babiker E."/>
            <person name="Staton M."/>
        </authorList>
    </citation>
    <scope>NUCLEOTIDE SEQUENCE [LARGE SCALE GENOMIC DNA]</scope>
    <source>
        <tissue evidence="21">Leaf</tissue>
    </source>
</reference>
<dbReference type="Gene3D" id="1.20.120.520">
    <property type="entry name" value="nmb1532 protein domain like"/>
    <property type="match status" value="2"/>
</dbReference>
<evidence type="ECO:0000256" key="10">
    <source>
        <dbReference type="ARBA" id="ARBA00022989"/>
    </source>
</evidence>
<evidence type="ECO:0000259" key="19">
    <source>
        <dbReference type="PROSITE" id="PS51266"/>
    </source>
</evidence>
<proteinExistence type="predicted"/>
<dbReference type="GO" id="GO:0016020">
    <property type="term" value="C:membrane"/>
    <property type="evidence" value="ECO:0007669"/>
    <property type="project" value="UniProtKB-SubCell"/>
</dbReference>
<feature type="domain" description="CTCHY-type" evidence="20">
    <location>
        <begin position="1120"/>
        <end position="1183"/>
    </location>
</feature>
<dbReference type="SUPFAM" id="SSF161245">
    <property type="entry name" value="Zinc hairpin stack"/>
    <property type="match status" value="1"/>
</dbReference>
<dbReference type="SMART" id="SM00184">
    <property type="entry name" value="RING"/>
    <property type="match status" value="1"/>
</dbReference>
<keyword evidence="5" id="KW-0812">Transmembrane</keyword>
<dbReference type="GO" id="GO:0098711">
    <property type="term" value="P:iron ion import across plasma membrane"/>
    <property type="evidence" value="ECO:0007669"/>
    <property type="project" value="UniProtKB-ARBA"/>
</dbReference>
<keyword evidence="8" id="KW-0833">Ubl conjugation pathway</keyword>
<comment type="function">
    <text evidence="14">Probable E3 ubiquitin-protein ligase that may regulate the response to iron deficiency and thus contributes to iron homeostasis.</text>
</comment>
<keyword evidence="12" id="KW-0472">Membrane</keyword>
<evidence type="ECO:0000256" key="9">
    <source>
        <dbReference type="ARBA" id="ARBA00022833"/>
    </source>
</evidence>
<sequence>MGGDDGGRGGDGCGISPELASQTEAEAAAQPLAPSCLSVSGAQLRDAPILLFVFFHKALRAELAELRRLAAAESGCRGGSNNGNLVVEIHRRFEFLKLFYKYHCAAEDEVIFLALDVHIKNVAHTYSLEHKSIDDLFSSIFHCLDVLMEGDANTAKPFQELVLLISTIQTTICHHMLKEEEQVFPLLMKQFSPQEQASLVWQFMCSVPVLLLEDFLPWMTSFLSPEEQVNVVNCIKEVVPEENLLEEVVISWLGNNNQPFGSPTRIGEEAQSVGPANLKDALKVYSSKSFSTEIRQWKEVFGLKTNVGQNPVDGLHLWHGAIRKDLKGILEELYQIRSSDSFSTLASAIVQLKFLADVLIFYSNALDKIFYPLLDLLSDGCLSPSYKRFPDESQIEGLQRLLHYNAKNGIPLSKFVEKLCWELESFVMGIGDHLVFQEMEVFPLISAKCSHELQKWLLYMSLLMMPLGLLKCVITWFLAHLSEEESKSILKSIKQEDSLVNMSFASLLHEWVRIGYSGKTSVEKFRKDLQEMFKSRSSFHSDQIEEDGGSFFSPSDAKPCKRSNPGLMKPIPGNKATHSVNDSSSSGSHTSEKYGTSYSSGINLHIFFPGTLKIFHPVPNFPDGMGDASSILNLEPRPVDLIFFFHKALKKDLEFLVFGSAKLAENTGYLADFHRRFRLIRFLYQIHSDAEDEIAFPALEAKGKGQNISHSYTIDHKLEVEHFNKLSFILDEMSKLHISVSGVHLDKMDQRMLKYHQLCMKLHDMCQSMQKILCDHVDHEEIELWPLFRECFSNEEQEKIIGSILGRMRAEILQEIIPWLMASLTPKEQHAMMSLWRKATKNTMFEEWLGEWWDGMNQYDIAKVVEESKMPQPWLADPLEVVSRYLSKEDTSEEVSEKSDEFLQNDSVSANIMLPGNHAVDNKEKLLNEDHDNHQCSECKKPYSENEKKRSNEVADVTNQVNKPGQLLQDNQQFSHQEHLLSMSQDDLEAAIRRVSRDSSLDPQKKSHIIQNLLMSRWIVRQQKSHSEVAVLGSGKEIPGQCPSYRDPLKLTFGCKHYKRNCKLVAACCNQLYACRLCHDDVTDHSMDRKKTTKMMCMRCLVIQPVGPTCSTASCDNLSMAKYYCRICKFFDDEREIYHCPYCNLCRVGKGLGIDYFHCMNCNACMSRSLAVHICREKCLEDNCPICHEFIFTSSSPVKALPCGHLMHSACFQDYTCTHYTCPICSKSLGDMQVYFGMLDALLAEEKIPDEYSTQTQMILCNDCEKRGTAAFHWLYHKCPYCGSYNTRVI</sequence>
<keyword evidence="7 16" id="KW-0863">Zinc-finger</keyword>
<feature type="region of interest" description="Disordered" evidence="17">
    <location>
        <begin position="540"/>
        <end position="592"/>
    </location>
</feature>
<feature type="domain" description="CHY-type" evidence="19">
    <location>
        <begin position="1048"/>
        <end position="1117"/>
    </location>
</feature>
<dbReference type="Pfam" id="PF05495">
    <property type="entry name" value="zf-CHY"/>
    <property type="match status" value="1"/>
</dbReference>
<dbReference type="PANTHER" id="PTHR21319:SF39">
    <property type="entry name" value="ZINC FINGER PROTEIN"/>
    <property type="match status" value="1"/>
</dbReference>
<organism evidence="21 22">
    <name type="scientific">Vitis rotundifolia</name>
    <name type="common">Muscadine grape</name>
    <dbReference type="NCBI Taxonomy" id="103349"/>
    <lineage>
        <taxon>Eukaryota</taxon>
        <taxon>Viridiplantae</taxon>
        <taxon>Streptophyta</taxon>
        <taxon>Embryophyta</taxon>
        <taxon>Tracheophyta</taxon>
        <taxon>Spermatophyta</taxon>
        <taxon>Magnoliopsida</taxon>
        <taxon>eudicotyledons</taxon>
        <taxon>Gunneridae</taxon>
        <taxon>Pentapetalae</taxon>
        <taxon>rosids</taxon>
        <taxon>Vitales</taxon>
        <taxon>Vitaceae</taxon>
        <taxon>Viteae</taxon>
        <taxon>Vitis</taxon>
    </lineage>
</organism>
<feature type="compositionally biased region" description="Low complexity" evidence="17">
    <location>
        <begin position="579"/>
        <end position="589"/>
    </location>
</feature>
<dbReference type="Pfam" id="PF13639">
    <property type="entry name" value="zf-RING_2"/>
    <property type="match status" value="1"/>
</dbReference>
<comment type="subcellular location">
    <subcellularLocation>
        <location evidence="2">Membrane</location>
        <topology evidence="2">Single-pass membrane protein</topology>
    </subcellularLocation>
    <subcellularLocation>
        <location evidence="1">Nucleus</location>
    </subcellularLocation>
</comment>
<comment type="subunit">
    <text evidence="15">Binds zinc and iron ions.</text>
</comment>
<evidence type="ECO:0008006" key="23">
    <source>
        <dbReference type="Google" id="ProtNLM"/>
    </source>
</evidence>
<evidence type="ECO:0000256" key="7">
    <source>
        <dbReference type="ARBA" id="ARBA00022771"/>
    </source>
</evidence>
<name>A0AA38YVD0_VITRO</name>
<dbReference type="InterPro" id="IPR017921">
    <property type="entry name" value="Znf_CTCHY"/>
</dbReference>
<dbReference type="InterPro" id="IPR012312">
    <property type="entry name" value="Hemerythrin-like"/>
</dbReference>
<dbReference type="CDD" id="cd12108">
    <property type="entry name" value="Hr-like"/>
    <property type="match status" value="2"/>
</dbReference>
<evidence type="ECO:0000256" key="1">
    <source>
        <dbReference type="ARBA" id="ARBA00004123"/>
    </source>
</evidence>
<dbReference type="FunFam" id="1.20.120.520:FF:000009">
    <property type="entry name" value="Zinc finger protein BRUTUS"/>
    <property type="match status" value="1"/>
</dbReference>
<dbReference type="PROSITE" id="PS50089">
    <property type="entry name" value="ZF_RING_2"/>
    <property type="match status" value="1"/>
</dbReference>
<evidence type="ECO:0000313" key="21">
    <source>
        <dbReference type="EMBL" id="KAJ9677300.1"/>
    </source>
</evidence>
<keyword evidence="10" id="KW-1133">Transmembrane helix</keyword>
<dbReference type="PROSITE" id="PS51266">
    <property type="entry name" value="ZF_CHY"/>
    <property type="match status" value="1"/>
</dbReference>
<dbReference type="GO" id="GO:0006511">
    <property type="term" value="P:ubiquitin-dependent protein catabolic process"/>
    <property type="evidence" value="ECO:0007669"/>
    <property type="project" value="TreeGrafter"/>
</dbReference>
<evidence type="ECO:0000256" key="2">
    <source>
        <dbReference type="ARBA" id="ARBA00004167"/>
    </source>
</evidence>
<evidence type="ECO:0000256" key="6">
    <source>
        <dbReference type="ARBA" id="ARBA00022723"/>
    </source>
</evidence>
<dbReference type="FunFam" id="3.30.40.10:FF:000208">
    <property type="entry name" value="Zinc finger protein-related isoform 1"/>
    <property type="match status" value="1"/>
</dbReference>
<comment type="pathway">
    <text evidence="3">Protein modification; protein ubiquitination.</text>
</comment>
<evidence type="ECO:0000256" key="4">
    <source>
        <dbReference type="ARBA" id="ARBA00022598"/>
    </source>
</evidence>
<gene>
    <name evidence="21" type="ORF">PVL29_022348</name>
</gene>
<dbReference type="GO" id="GO:0016567">
    <property type="term" value="P:protein ubiquitination"/>
    <property type="evidence" value="ECO:0007669"/>
    <property type="project" value="TreeGrafter"/>
</dbReference>
<evidence type="ECO:0000256" key="8">
    <source>
        <dbReference type="ARBA" id="ARBA00022786"/>
    </source>
</evidence>
<evidence type="ECO:0000256" key="16">
    <source>
        <dbReference type="PROSITE-ProRule" id="PRU00601"/>
    </source>
</evidence>
<dbReference type="InterPro" id="IPR039512">
    <property type="entry name" value="RCHY1_zinc-ribbon"/>
</dbReference>
<evidence type="ECO:0000256" key="15">
    <source>
        <dbReference type="ARBA" id="ARBA00063786"/>
    </source>
</evidence>
<keyword evidence="13" id="KW-0539">Nucleus</keyword>
<keyword evidence="6" id="KW-0479">Metal-binding</keyword>
<dbReference type="Gene3D" id="2.20.28.10">
    <property type="match status" value="1"/>
</dbReference>
<dbReference type="GO" id="GO:0008270">
    <property type="term" value="F:zinc ion binding"/>
    <property type="evidence" value="ECO:0007669"/>
    <property type="project" value="UniProtKB-KW"/>
</dbReference>
<dbReference type="PANTHER" id="PTHR21319">
    <property type="entry name" value="RING FINGER AND CHY ZINC FINGER DOMAIN-CONTAINING PROTEIN 1"/>
    <property type="match status" value="1"/>
</dbReference>
<dbReference type="InterPro" id="IPR037275">
    <property type="entry name" value="Znf_CTCHY_sf"/>
</dbReference>
<protein>
    <recommendedName>
        <fullName evidence="23">Zinc finger protein BRUTUS-like</fullName>
    </recommendedName>
</protein>
<evidence type="ECO:0000256" key="3">
    <source>
        <dbReference type="ARBA" id="ARBA00004906"/>
    </source>
</evidence>
<evidence type="ECO:0000259" key="20">
    <source>
        <dbReference type="PROSITE" id="PS51270"/>
    </source>
</evidence>
<accession>A0AA38YVD0</accession>
<dbReference type="Proteomes" id="UP001168098">
    <property type="component" value="Unassembled WGS sequence"/>
</dbReference>
<dbReference type="Gene3D" id="3.30.40.10">
    <property type="entry name" value="Zinc/RING finger domain, C3HC4 (zinc finger)"/>
    <property type="match status" value="1"/>
</dbReference>
<dbReference type="SUPFAM" id="SSF161219">
    <property type="entry name" value="CHY zinc finger-like"/>
    <property type="match status" value="1"/>
</dbReference>
<dbReference type="InterPro" id="IPR037274">
    <property type="entry name" value="Znf_CHY_sf"/>
</dbReference>
<dbReference type="PROSITE" id="PS51270">
    <property type="entry name" value="ZF_CTCHY"/>
    <property type="match status" value="1"/>
</dbReference>
<dbReference type="CDD" id="cd16464">
    <property type="entry name" value="RING-H2_Pirh2-like"/>
    <property type="match status" value="1"/>
</dbReference>
<dbReference type="Pfam" id="PF01814">
    <property type="entry name" value="Hemerythrin"/>
    <property type="match status" value="1"/>
</dbReference>
<evidence type="ECO:0000256" key="13">
    <source>
        <dbReference type="ARBA" id="ARBA00023242"/>
    </source>
</evidence>
<evidence type="ECO:0000256" key="5">
    <source>
        <dbReference type="ARBA" id="ARBA00022692"/>
    </source>
</evidence>
<dbReference type="InterPro" id="IPR008913">
    <property type="entry name" value="Znf_CHY"/>
</dbReference>
<keyword evidence="11" id="KW-0408">Iron</keyword>
<dbReference type="InterPro" id="IPR001841">
    <property type="entry name" value="Znf_RING"/>
</dbReference>
<evidence type="ECO:0000256" key="17">
    <source>
        <dbReference type="SAM" id="MobiDB-lite"/>
    </source>
</evidence>
<dbReference type="InterPro" id="IPR013083">
    <property type="entry name" value="Znf_RING/FYVE/PHD"/>
</dbReference>
<dbReference type="GO" id="GO:0061630">
    <property type="term" value="F:ubiquitin protein ligase activity"/>
    <property type="evidence" value="ECO:0007669"/>
    <property type="project" value="UniProtKB-ARBA"/>
</dbReference>
<keyword evidence="22" id="KW-1185">Reference proteome</keyword>
<dbReference type="GO" id="GO:0034756">
    <property type="term" value="P:regulation of iron ion transport"/>
    <property type="evidence" value="ECO:0007669"/>
    <property type="project" value="UniProtKB-ARBA"/>
</dbReference>
<feature type="domain" description="RING-type" evidence="18">
    <location>
        <begin position="1184"/>
        <end position="1226"/>
    </location>
</feature>
<evidence type="ECO:0000313" key="22">
    <source>
        <dbReference type="Proteomes" id="UP001168098"/>
    </source>
</evidence>
<keyword evidence="4" id="KW-0436">Ligase</keyword>
<dbReference type="GO" id="GO:0005634">
    <property type="term" value="C:nucleus"/>
    <property type="evidence" value="ECO:0007669"/>
    <property type="project" value="UniProtKB-SubCell"/>
</dbReference>
<comment type="caution">
    <text evidence="21">The sequence shown here is derived from an EMBL/GenBank/DDBJ whole genome shotgun (WGS) entry which is preliminary data.</text>
</comment>
<dbReference type="Pfam" id="PF14599">
    <property type="entry name" value="zinc_ribbon_6"/>
    <property type="match status" value="1"/>
</dbReference>
<evidence type="ECO:0000259" key="18">
    <source>
        <dbReference type="PROSITE" id="PS50089"/>
    </source>
</evidence>
<evidence type="ECO:0000256" key="11">
    <source>
        <dbReference type="ARBA" id="ARBA00023004"/>
    </source>
</evidence>
<keyword evidence="9" id="KW-0862">Zinc</keyword>
<dbReference type="EMBL" id="JARBHA010000017">
    <property type="protein sequence ID" value="KAJ9677300.1"/>
    <property type="molecule type" value="Genomic_DNA"/>
</dbReference>
<dbReference type="GO" id="GO:0016874">
    <property type="term" value="F:ligase activity"/>
    <property type="evidence" value="ECO:0007669"/>
    <property type="project" value="UniProtKB-KW"/>
</dbReference>
<dbReference type="SUPFAM" id="SSF57850">
    <property type="entry name" value="RING/U-box"/>
    <property type="match status" value="1"/>
</dbReference>